<dbReference type="RefSeq" id="WP_092853428.1">
    <property type="nucleotide sequence ID" value="NZ_FMAH01000032.1"/>
</dbReference>
<proteinExistence type="predicted"/>
<gene>
    <name evidence="1" type="ORF">GA0061102_103254</name>
</gene>
<keyword evidence="2" id="KW-1185">Reference proteome</keyword>
<reference evidence="2" key="1">
    <citation type="submission" date="2016-08" db="EMBL/GenBank/DDBJ databases">
        <authorList>
            <person name="Varghese N."/>
            <person name="Submissions Spin"/>
        </authorList>
    </citation>
    <scope>NUCLEOTIDE SEQUENCE [LARGE SCALE GENOMIC DNA]</scope>
    <source>
        <strain evidence="2">HAMBI 2971</strain>
    </source>
</reference>
<dbReference type="AlphaFoldDB" id="A0A1C3WKY9"/>
<dbReference type="Proteomes" id="UP000199435">
    <property type="component" value="Unassembled WGS sequence"/>
</dbReference>
<sequence>MAIPHSFDGVLDKAQATLDDAIGSMGAAVATLASHARGEERIDTVNFPVEETLVREAVELLDRWKSLALSLVKDLDRVTAEADLQHRRRFDENAGFEDASLLRRKLARGPMKPEAIMTDLDVALSASATLNLLFKQARPALSRCFHDCEIHLEGVIKRRRKLDFEIEEVQRDADAVIARITSLRRSLPSTFHPDAHPELGEDYRDLLAEQDEIRKRERRLQSDRTMRQRLIDIYEGLAGVLNAQIAAVGAMAGKLTVDIEQRIALLKALALEVDPPSLAAARPAAVESLIQAFESNVLAGHDLAARKAHVDFVFARRLEPHLLPAPAEVEETSDDTQPEG</sequence>
<name>A0A1C3WKY9_9HYPH</name>
<dbReference type="STRING" id="411945.GA0061102_103254"/>
<dbReference type="EMBL" id="FMAH01000032">
    <property type="protein sequence ID" value="SCB40608.1"/>
    <property type="molecule type" value="Genomic_DNA"/>
</dbReference>
<organism evidence="1 2">
    <name type="scientific">Rhizobium miluonense</name>
    <dbReference type="NCBI Taxonomy" id="411945"/>
    <lineage>
        <taxon>Bacteria</taxon>
        <taxon>Pseudomonadati</taxon>
        <taxon>Pseudomonadota</taxon>
        <taxon>Alphaproteobacteria</taxon>
        <taxon>Hyphomicrobiales</taxon>
        <taxon>Rhizobiaceae</taxon>
        <taxon>Rhizobium/Agrobacterium group</taxon>
        <taxon>Rhizobium</taxon>
    </lineage>
</organism>
<evidence type="ECO:0000313" key="1">
    <source>
        <dbReference type="EMBL" id="SCB40608.1"/>
    </source>
</evidence>
<protein>
    <submittedName>
        <fullName evidence="1">Uncharacterized protein</fullName>
    </submittedName>
</protein>
<dbReference type="OrthoDB" id="8305153at2"/>
<accession>A0A1C3WKY9</accession>
<evidence type="ECO:0000313" key="2">
    <source>
        <dbReference type="Proteomes" id="UP000199435"/>
    </source>
</evidence>